<comment type="caution">
    <text evidence="1">The sequence shown here is derived from an EMBL/GenBank/DDBJ whole genome shotgun (WGS) entry which is preliminary data.</text>
</comment>
<evidence type="ECO:0000313" key="2">
    <source>
        <dbReference type="Proteomes" id="UP000241587"/>
    </source>
</evidence>
<proteinExistence type="predicted"/>
<reference evidence="1 2" key="1">
    <citation type="submission" date="2018-02" db="EMBL/GenBank/DDBJ databases">
        <title>Fusarium culmorum secondary metabolites in fungal-bacterial-plant interactions.</title>
        <authorList>
            <person name="Schmidt R."/>
        </authorList>
    </citation>
    <scope>NUCLEOTIDE SEQUENCE [LARGE SCALE GENOMIC DNA]</scope>
    <source>
        <strain evidence="1 2">PV</strain>
    </source>
</reference>
<gene>
    <name evidence="1" type="ORF">FCULG_00010198</name>
</gene>
<dbReference type="AlphaFoldDB" id="A0A2T4GDC3"/>
<accession>A0A2T4GDC3</accession>
<keyword evidence="2" id="KW-1185">Reference proteome</keyword>
<dbReference type="Proteomes" id="UP000241587">
    <property type="component" value="Unassembled WGS sequence"/>
</dbReference>
<dbReference type="OMA" id="HDRNMIG"/>
<dbReference type="OrthoDB" id="10307990at2759"/>
<organism evidence="1 2">
    <name type="scientific">Fusarium culmorum</name>
    <dbReference type="NCBI Taxonomy" id="5516"/>
    <lineage>
        <taxon>Eukaryota</taxon>
        <taxon>Fungi</taxon>
        <taxon>Dikarya</taxon>
        <taxon>Ascomycota</taxon>
        <taxon>Pezizomycotina</taxon>
        <taxon>Sordariomycetes</taxon>
        <taxon>Hypocreomycetidae</taxon>
        <taxon>Hypocreales</taxon>
        <taxon>Nectriaceae</taxon>
        <taxon>Fusarium</taxon>
    </lineage>
</organism>
<protein>
    <submittedName>
        <fullName evidence="1">Uncharacterized protein</fullName>
    </submittedName>
</protein>
<evidence type="ECO:0000313" key="1">
    <source>
        <dbReference type="EMBL" id="PTD01586.1"/>
    </source>
</evidence>
<dbReference type="EMBL" id="PVEM01000028">
    <property type="protein sequence ID" value="PTD01586.1"/>
    <property type="molecule type" value="Genomic_DNA"/>
</dbReference>
<name>A0A2T4GDC3_FUSCU</name>
<sequence length="106" mass="11263">MTKGAGEEHGLKLGRFQTSRLVLAGLLVNLSDKGTETPYYPATASLANSLFDGDRAHDRNMIGSRLSETNELSEQHGRVKRGGRSSCSIAEADGIAGSDLAEDSLK</sequence>